<evidence type="ECO:0000313" key="6">
    <source>
        <dbReference type="EMBL" id="KRM00369.1"/>
    </source>
</evidence>
<gene>
    <name evidence="6" type="ORF">FD50_GL001201</name>
</gene>
<evidence type="ECO:0000256" key="1">
    <source>
        <dbReference type="ARBA" id="ARBA00010873"/>
    </source>
</evidence>
<sequence length="682" mass="79715">MSFSNISAGKGRSAIASAAYRSGEKLFDNKEGRNYFYGRSIMPETFILKPKNAPEWANDRQKLWNEVEKKDRKANSRYAKEFNVALPVELSADEQKELLIKYVQENFVDEGMVADVAIHRDHADNPHAHVMLTNRPFNPDGTWGIKSKKQYILDENGNKTYTGTSKYPKSRKILMVDWDKKEKIIEWRHNWAASVNQVLEQKNIPDRISEKSFIEQGIDDTPTQHEGINSKRHERKAFNQQVKNCRKIKASYKNNQEKAINRGHLDSLSKHFSFNEKRLVTELSHELKTYISLESLDDKRRMLFNWKNSTLIKHAVGEDVTKQLLTINQQESSLRKADELLNKVVDRTTKKLYPELDFEQTTAAERRELIKETDSEQTLFKGSELTERLMNIRNDLLSQQLLTFTKRPYVGFKLLMQQEKEVKSELKYTLMIHDDSLESLEHVDQGLLEKYSPAEQQKITRAVKDLRTIMAVKQVIQTQYHEVLKRAFPDGDLDDLSLVRQEQAYTAVMYYDPELKPCKAETMEQWQEKPPKVFSTQEHQLGLAYLSGQLSLDQLENHDLQRVLKHDGTKQIFLGECQSDPTIKTSQIEQIQKQLKAQQAKDDQYRKATMRHYEPFNYKPVSPSYYLKTAFSDAIMVALYARDEDYQRQKQAQGLKETEWEMAKKQRQHQTRNRHKDGGMHL</sequence>
<feature type="compositionally biased region" description="Basic residues" evidence="3">
    <location>
        <begin position="665"/>
        <end position="675"/>
    </location>
</feature>
<dbReference type="Proteomes" id="UP000051166">
    <property type="component" value="Unassembled WGS sequence"/>
</dbReference>
<name>A0A0R1V499_9LACO</name>
<evidence type="ECO:0000259" key="4">
    <source>
        <dbReference type="Pfam" id="PF03389"/>
    </source>
</evidence>
<protein>
    <recommendedName>
        <fullName evidence="8">Nickase</fullName>
    </recommendedName>
</protein>
<evidence type="ECO:0000313" key="7">
    <source>
        <dbReference type="Proteomes" id="UP000051166"/>
    </source>
</evidence>
<accession>A0A0R1V499</accession>
<dbReference type="NCBIfam" id="NF041496">
    <property type="entry name" value="MobQ"/>
    <property type="match status" value="1"/>
</dbReference>
<dbReference type="Pfam" id="PF03389">
    <property type="entry name" value="MobA_MobL"/>
    <property type="match status" value="1"/>
</dbReference>
<evidence type="ECO:0000256" key="2">
    <source>
        <dbReference type="ARBA" id="ARBA00022971"/>
    </source>
</evidence>
<comment type="similarity">
    <text evidence="1">Belongs to the MobA/MobL family.</text>
</comment>
<feature type="domain" description="Nicking enzyme C-terminal middle helical" evidence="5">
    <location>
        <begin position="271"/>
        <end position="377"/>
    </location>
</feature>
<evidence type="ECO:0000256" key="3">
    <source>
        <dbReference type="SAM" id="MobiDB-lite"/>
    </source>
</evidence>
<dbReference type="InterPro" id="IPR040834">
    <property type="entry name" value="NES_C_h"/>
</dbReference>
<proteinExistence type="inferred from homology"/>
<dbReference type="STRING" id="1423801.FD50_GL001201"/>
<evidence type="ECO:0000259" key="5">
    <source>
        <dbReference type="Pfam" id="PF18208"/>
    </source>
</evidence>
<keyword evidence="2" id="KW-0184">Conjugation</keyword>
<dbReference type="Pfam" id="PF18208">
    <property type="entry name" value="NES_C_h"/>
    <property type="match status" value="1"/>
</dbReference>
<comment type="caution">
    <text evidence="6">The sequence shown here is derived from an EMBL/GenBank/DDBJ whole genome shotgun (WGS) entry which is preliminary data.</text>
</comment>
<dbReference type="PATRIC" id="fig|1423801.4.peg.1225"/>
<keyword evidence="7" id="KW-1185">Reference proteome</keyword>
<reference evidence="6 7" key="1">
    <citation type="journal article" date="2015" name="Genome Announc.">
        <title>Expanding the biotechnology potential of lactobacilli through comparative genomics of 213 strains and associated genera.</title>
        <authorList>
            <person name="Sun Z."/>
            <person name="Harris H.M."/>
            <person name="McCann A."/>
            <person name="Guo C."/>
            <person name="Argimon S."/>
            <person name="Zhang W."/>
            <person name="Yang X."/>
            <person name="Jeffery I.B."/>
            <person name="Cooney J.C."/>
            <person name="Kagawa T.F."/>
            <person name="Liu W."/>
            <person name="Song Y."/>
            <person name="Salvetti E."/>
            <person name="Wrobel A."/>
            <person name="Rasinkangas P."/>
            <person name="Parkhill J."/>
            <person name="Rea M.C."/>
            <person name="O'Sullivan O."/>
            <person name="Ritari J."/>
            <person name="Douillard F.P."/>
            <person name="Paul Ross R."/>
            <person name="Yang R."/>
            <person name="Briner A.E."/>
            <person name="Felis G.E."/>
            <person name="de Vos W.M."/>
            <person name="Barrangou R."/>
            <person name="Klaenhammer T.R."/>
            <person name="Caufield P.W."/>
            <person name="Cui Y."/>
            <person name="Zhang H."/>
            <person name="O'Toole P.W."/>
        </authorList>
    </citation>
    <scope>NUCLEOTIDE SEQUENCE [LARGE SCALE GENOMIC DNA]</scope>
    <source>
        <strain evidence="6 7">DSM 16230</strain>
    </source>
</reference>
<dbReference type="AlphaFoldDB" id="A0A0R1V499"/>
<dbReference type="Gene3D" id="3.30.930.30">
    <property type="match status" value="1"/>
</dbReference>
<feature type="region of interest" description="Disordered" evidence="3">
    <location>
        <begin position="657"/>
        <end position="682"/>
    </location>
</feature>
<feature type="domain" description="MobA/MobL protein" evidence="4">
    <location>
        <begin position="12"/>
        <end position="236"/>
    </location>
</feature>
<dbReference type="EMBL" id="AZFQ01000009">
    <property type="protein sequence ID" value="KRM00369.1"/>
    <property type="molecule type" value="Genomic_DNA"/>
</dbReference>
<evidence type="ECO:0008006" key="8">
    <source>
        <dbReference type="Google" id="ProtNLM"/>
    </source>
</evidence>
<organism evidence="6 7">
    <name type="scientific">Liquorilactobacillus satsumensis DSM 16230 = JCM 12392</name>
    <dbReference type="NCBI Taxonomy" id="1423801"/>
    <lineage>
        <taxon>Bacteria</taxon>
        <taxon>Bacillati</taxon>
        <taxon>Bacillota</taxon>
        <taxon>Bacilli</taxon>
        <taxon>Lactobacillales</taxon>
        <taxon>Lactobacillaceae</taxon>
        <taxon>Liquorilactobacillus</taxon>
    </lineage>
</organism>
<dbReference type="InterPro" id="IPR005053">
    <property type="entry name" value="MobA_MobL"/>
</dbReference>